<accession>A0A8J4PW02</accession>
<feature type="compositionally biased region" description="Low complexity" evidence="1">
    <location>
        <begin position="54"/>
        <end position="68"/>
    </location>
</feature>
<evidence type="ECO:0000313" key="2">
    <source>
        <dbReference type="EMBL" id="KAF2076068.1"/>
    </source>
</evidence>
<dbReference type="GO" id="GO:0006950">
    <property type="term" value="P:response to stress"/>
    <property type="evidence" value="ECO:0007669"/>
    <property type="project" value="TreeGrafter"/>
</dbReference>
<dbReference type="AlphaFoldDB" id="A0A8J4PW02"/>
<proteinExistence type="predicted"/>
<dbReference type="GO" id="GO:0042752">
    <property type="term" value="P:regulation of circadian rhythm"/>
    <property type="evidence" value="ECO:0007669"/>
    <property type="project" value="TreeGrafter"/>
</dbReference>
<gene>
    <name evidence="2" type="ORF">CYY_002632</name>
</gene>
<dbReference type="PANTHER" id="PTHR36319">
    <property type="entry name" value="PROTEIN GIGANTEA"/>
    <property type="match status" value="1"/>
</dbReference>
<dbReference type="PANTHER" id="PTHR36319:SF1">
    <property type="entry name" value="PROTEIN GIGANTEA"/>
    <property type="match status" value="1"/>
</dbReference>
<feature type="region of interest" description="Disordered" evidence="1">
    <location>
        <begin position="709"/>
        <end position="728"/>
    </location>
</feature>
<feature type="region of interest" description="Disordered" evidence="1">
    <location>
        <begin position="206"/>
        <end position="231"/>
    </location>
</feature>
<dbReference type="GO" id="GO:0005634">
    <property type="term" value="C:nucleus"/>
    <property type="evidence" value="ECO:0007669"/>
    <property type="project" value="TreeGrafter"/>
</dbReference>
<reference evidence="2" key="1">
    <citation type="submission" date="2020-01" db="EMBL/GenBank/DDBJ databases">
        <title>Development of genomics and gene disruption for Polysphondylium violaceum indicates a role for the polyketide synthase stlB in stalk morphogenesis.</title>
        <authorList>
            <person name="Narita B."/>
            <person name="Kawabe Y."/>
            <person name="Kin K."/>
            <person name="Saito T."/>
            <person name="Gibbs R."/>
            <person name="Kuspa A."/>
            <person name="Muzny D."/>
            <person name="Queller D."/>
            <person name="Richards S."/>
            <person name="Strassman J."/>
            <person name="Sucgang R."/>
            <person name="Worley K."/>
            <person name="Schaap P."/>
        </authorList>
    </citation>
    <scope>NUCLEOTIDE SEQUENCE</scope>
    <source>
        <strain evidence="2">QSvi11</strain>
    </source>
</reference>
<feature type="region of interest" description="Disordered" evidence="1">
    <location>
        <begin position="980"/>
        <end position="1003"/>
    </location>
</feature>
<comment type="caution">
    <text evidence="2">The sequence shown here is derived from an EMBL/GenBank/DDBJ whole genome shotgun (WGS) entry which is preliminary data.</text>
</comment>
<dbReference type="InterPro" id="IPR026211">
    <property type="entry name" value="GIGANTEA"/>
</dbReference>
<dbReference type="Proteomes" id="UP000695562">
    <property type="component" value="Unassembled WGS sequence"/>
</dbReference>
<dbReference type="EMBL" id="AJWJ01000074">
    <property type="protein sequence ID" value="KAF2076068.1"/>
    <property type="molecule type" value="Genomic_DNA"/>
</dbReference>
<name>A0A8J4PW02_9MYCE</name>
<sequence length="1120" mass="128359">MSDNNNNNNNNNNSNSYTPPHYHHYNNYQPQQQYNSPYDPSKKKKKTYHGIDYNSNSSSNTGSNNSGGLAQNSKNRQAITNNLLYSDALNIKITVHQPIPTDILTKVINQWLNTVDREKTTSDSKPSDQFEYNLVSLIELSYPYDSKTLLDYVITTFCVYRPEYIGVIVKTLIEQIYSGILVYRFNMPPLFAFKQLFSDKKNSLFSNTDTDQQQQPQQHYHHHHHYNNYQQHQQQQKQNVFELNNQIDELDDSNDIPLQILFEITSYNIIYHINNSNSKQPQQQSYIASHWILDCLVKSKLSIIETYFTQLLLVNTKNLSNHRYFRTLHSFIKSRSSDNNNSIDVSKEIRDHIVSMFNSAAPNSLPLDSKKIQPILHTIVPLLIQYQRKYISQDYLFIILYYFSSTTSSFVQRLFHNLISSVSFPTLHNSNNNNPIIDINQYNCINKQNVIIDIIDILKSKSKISNQLLCNNVVQPILQCINEGIFSNNAIELLKEIINSSNYNEILFGVNYEGFVFTESQLQQGYKSIQLLLNTLESYSSTTQTLFFQLWEEYLNTLFTSQSIVAISTSSSSSISSLFWRVRQMLLYFNRFPLELRDMTKRILYSFISIMLEKNRFDSKVVSIYSQLTHICFYLSSCANDESTDEERDNIDLFIEYIQFITTNFKPTHIIYTSVMKSIHQIISNITLIDSSYMLLGFKSSIDSSNSNSSAIGGNSSNNNPSSNSNTSNPINDLVKNSIFTLDIKTIIQSLYYILQILGSRNNSSNSDDLHQQQLNTQILLSNIISNDVNSKNNILQLLKSNDTNLKPISIKLLIEMETHSSSNVFWNQEKIQILFKHLMDPNLFPLCLEFLGIIKEKCCESVLKSLLRNLILSYDSSNSNGSYNQTTTTPSTYMGIIALIEEILVHSPPLTLIALQFIQSHLFTTTSATTSNNNNNNNNYSFDMSANNSGSSNNINDINNQNLLFLLQKIQSLVNTITQSSPPQQSSYTIITSSSSPTTTTTPDSVLNSIVLLMNEIILFSLKNIDDQNGDIQLLQFQLISSIVSTHSYEWHSNFIQEQLYIVVDGLVSQNTPIQNLCHTILKEFINHNPAHHKPLIDEYVEYRNLGKANAYPSIRTPI</sequence>
<keyword evidence="3" id="KW-1185">Reference proteome</keyword>
<organism evidence="2 3">
    <name type="scientific">Polysphondylium violaceum</name>
    <dbReference type="NCBI Taxonomy" id="133409"/>
    <lineage>
        <taxon>Eukaryota</taxon>
        <taxon>Amoebozoa</taxon>
        <taxon>Evosea</taxon>
        <taxon>Eumycetozoa</taxon>
        <taxon>Dictyostelia</taxon>
        <taxon>Dictyosteliales</taxon>
        <taxon>Dictyosteliaceae</taxon>
        <taxon>Polysphondylium</taxon>
    </lineage>
</organism>
<feature type="compositionally biased region" description="Low complexity" evidence="1">
    <location>
        <begin position="1"/>
        <end position="38"/>
    </location>
</feature>
<evidence type="ECO:0000313" key="3">
    <source>
        <dbReference type="Proteomes" id="UP000695562"/>
    </source>
</evidence>
<protein>
    <submittedName>
        <fullName evidence="2">Uncharacterized protein</fullName>
    </submittedName>
</protein>
<evidence type="ECO:0000256" key="1">
    <source>
        <dbReference type="SAM" id="MobiDB-lite"/>
    </source>
</evidence>
<dbReference type="OrthoDB" id="10624634at2759"/>
<feature type="region of interest" description="Disordered" evidence="1">
    <location>
        <begin position="1"/>
        <end position="72"/>
    </location>
</feature>